<dbReference type="Proteomes" id="UP000198727">
    <property type="component" value="Unassembled WGS sequence"/>
</dbReference>
<protein>
    <submittedName>
        <fullName evidence="5">EspG family protein</fullName>
    </submittedName>
</protein>
<keyword evidence="3" id="KW-0963">Cytoplasm</keyword>
<proteinExistence type="inferred from homology"/>
<evidence type="ECO:0000256" key="4">
    <source>
        <dbReference type="ARBA" id="ARBA00023186"/>
    </source>
</evidence>
<evidence type="ECO:0000256" key="1">
    <source>
        <dbReference type="ARBA" id="ARBA00004496"/>
    </source>
</evidence>
<dbReference type="Pfam" id="PF14011">
    <property type="entry name" value="ESX-1_EspG"/>
    <property type="match status" value="1"/>
</dbReference>
<accession>A0A1I5YG68</accession>
<gene>
    <name evidence="5" type="ORF">SAMN05421810_107135</name>
</gene>
<name>A0A1I5YG68_9PSEU</name>
<evidence type="ECO:0000313" key="5">
    <source>
        <dbReference type="EMBL" id="SFQ43173.1"/>
    </source>
</evidence>
<evidence type="ECO:0000256" key="2">
    <source>
        <dbReference type="ARBA" id="ARBA00006411"/>
    </source>
</evidence>
<dbReference type="InterPro" id="IPR025734">
    <property type="entry name" value="EspG"/>
</dbReference>
<dbReference type="EMBL" id="FOWW01000007">
    <property type="protein sequence ID" value="SFQ43173.1"/>
    <property type="molecule type" value="Genomic_DNA"/>
</dbReference>
<comment type="subcellular location">
    <subcellularLocation>
        <location evidence="1">Cytoplasm</location>
    </subcellularLocation>
</comment>
<evidence type="ECO:0000256" key="3">
    <source>
        <dbReference type="ARBA" id="ARBA00022490"/>
    </source>
</evidence>
<evidence type="ECO:0000313" key="6">
    <source>
        <dbReference type="Proteomes" id="UP000198727"/>
    </source>
</evidence>
<organism evidence="5 6">
    <name type="scientific">Amycolatopsis arida</name>
    <dbReference type="NCBI Taxonomy" id="587909"/>
    <lineage>
        <taxon>Bacteria</taxon>
        <taxon>Bacillati</taxon>
        <taxon>Actinomycetota</taxon>
        <taxon>Actinomycetes</taxon>
        <taxon>Pseudonocardiales</taxon>
        <taxon>Pseudonocardiaceae</taxon>
        <taxon>Amycolatopsis</taxon>
    </lineage>
</organism>
<comment type="similarity">
    <text evidence="2">Belongs to the EspG family.</text>
</comment>
<reference evidence="6" key="1">
    <citation type="submission" date="2016-10" db="EMBL/GenBank/DDBJ databases">
        <authorList>
            <person name="Varghese N."/>
            <person name="Submissions S."/>
        </authorList>
    </citation>
    <scope>NUCLEOTIDE SEQUENCE [LARGE SCALE GENOMIC DNA]</scope>
    <source>
        <strain evidence="6">CGMCC 4.5579</strain>
    </source>
</reference>
<sequence>MRDPDSGWIRPHVGELFLLWTELGLGSPPAVLDVPPIGRTPAVPAELVRSAGAALAGRGLGTVVEPNRDLAALLRRVADAEVRIDLHAEGPSTAFRPVGALERRTRWHSASRARRCGWGRSARGR</sequence>
<dbReference type="AlphaFoldDB" id="A0A1I5YG68"/>
<dbReference type="STRING" id="587909.SAMN05421810_107135"/>
<keyword evidence="6" id="KW-1185">Reference proteome</keyword>
<keyword evidence="4" id="KW-0143">Chaperone</keyword>